<organism evidence="9 10">
    <name type="scientific">Phocaeicola plebeius</name>
    <dbReference type="NCBI Taxonomy" id="310297"/>
    <lineage>
        <taxon>Bacteria</taxon>
        <taxon>Pseudomonadati</taxon>
        <taxon>Bacteroidota</taxon>
        <taxon>Bacteroidia</taxon>
        <taxon>Bacteroidales</taxon>
        <taxon>Bacteroidaceae</taxon>
        <taxon>Phocaeicola</taxon>
    </lineage>
</organism>
<sequence length="495" mass="57388">MKSRRFSILFLLLLCAAGMKAQRVLRLDLKETITMANDSSLSAFRYQNMYLSGYWEYRSYKAARLPSLTLNMTPAQYYRYITQRYDSQENVDVYREQQMLSASAGLSVAQNFDLLGGTFYVDTQLDYMRNFGDTKSTQFSSIPFRIGYQQELLGFNAFRWDRKIEPLKFEKVKKQYLYNAESVSEEAVSYFFTLAMAQADYELARDNVATTDTLYAVGEQRQKIAAISQADLLTLKLDKVNARNTLKNAEIARKRAMSALATFLNLDRNAYIELELPSRPRYIDVPADRAMVLARENNPTYLEQRRNVLEAEREVDRTRKESRFNASFNASVGFNQVADNFSAAYRNLLQQDLVSFTVSIPLIDWGVRKGKYNMAKNNLNVVKIAARQEEISLEEDVMMTVSDFNVQQDLIASASEALDLAELAYDQTRRRFIIGKSDISSLTLALNRQQEARKNYIQALQNYWLNYYKIRKLTLYDFETGMSLSDRFNFENRLR</sequence>
<keyword evidence="3" id="KW-0813">Transport</keyword>
<comment type="similarity">
    <text evidence="2">Belongs to the outer membrane factor (OMF) (TC 1.B.17) family.</text>
</comment>
<dbReference type="PANTHER" id="PTHR30026:SF20">
    <property type="entry name" value="OUTER MEMBRANE PROTEIN TOLC"/>
    <property type="match status" value="1"/>
</dbReference>
<evidence type="ECO:0000256" key="4">
    <source>
        <dbReference type="ARBA" id="ARBA00022452"/>
    </source>
</evidence>
<dbReference type="AlphaFoldDB" id="A0A3E4Z418"/>
<evidence type="ECO:0000256" key="2">
    <source>
        <dbReference type="ARBA" id="ARBA00007613"/>
    </source>
</evidence>
<comment type="subcellular location">
    <subcellularLocation>
        <location evidence="1">Cell outer membrane</location>
    </subcellularLocation>
</comment>
<keyword evidence="5" id="KW-0812">Transmembrane</keyword>
<gene>
    <name evidence="9" type="ORF">DXB87_16095</name>
</gene>
<feature type="chain" id="PRO_5017779418" evidence="8">
    <location>
        <begin position="22"/>
        <end position="495"/>
    </location>
</feature>
<evidence type="ECO:0000256" key="7">
    <source>
        <dbReference type="ARBA" id="ARBA00023237"/>
    </source>
</evidence>
<evidence type="ECO:0000256" key="3">
    <source>
        <dbReference type="ARBA" id="ARBA00022448"/>
    </source>
</evidence>
<evidence type="ECO:0000313" key="9">
    <source>
        <dbReference type="EMBL" id="RGM85513.1"/>
    </source>
</evidence>
<dbReference type="RefSeq" id="WP_117702901.1">
    <property type="nucleotide sequence ID" value="NZ_QSTW01000031.1"/>
</dbReference>
<feature type="signal peptide" evidence="8">
    <location>
        <begin position="1"/>
        <end position="21"/>
    </location>
</feature>
<evidence type="ECO:0000313" key="10">
    <source>
        <dbReference type="Proteomes" id="UP000260814"/>
    </source>
</evidence>
<evidence type="ECO:0000256" key="8">
    <source>
        <dbReference type="SAM" id="SignalP"/>
    </source>
</evidence>
<dbReference type="InterPro" id="IPR051906">
    <property type="entry name" value="TolC-like"/>
</dbReference>
<proteinExistence type="inferred from homology"/>
<evidence type="ECO:0000256" key="1">
    <source>
        <dbReference type="ARBA" id="ARBA00004442"/>
    </source>
</evidence>
<keyword evidence="7" id="KW-0998">Cell outer membrane</keyword>
<dbReference type="GO" id="GO:1990281">
    <property type="term" value="C:efflux pump complex"/>
    <property type="evidence" value="ECO:0007669"/>
    <property type="project" value="TreeGrafter"/>
</dbReference>
<dbReference type="PANTHER" id="PTHR30026">
    <property type="entry name" value="OUTER MEMBRANE PROTEIN TOLC"/>
    <property type="match status" value="1"/>
</dbReference>
<dbReference type="Proteomes" id="UP000260814">
    <property type="component" value="Unassembled WGS sequence"/>
</dbReference>
<dbReference type="Pfam" id="PF02321">
    <property type="entry name" value="OEP"/>
    <property type="match status" value="1"/>
</dbReference>
<dbReference type="SUPFAM" id="SSF56954">
    <property type="entry name" value="Outer membrane efflux proteins (OEP)"/>
    <property type="match status" value="1"/>
</dbReference>
<keyword evidence="4" id="KW-1134">Transmembrane beta strand</keyword>
<keyword evidence="8" id="KW-0732">Signal</keyword>
<evidence type="ECO:0000256" key="5">
    <source>
        <dbReference type="ARBA" id="ARBA00022692"/>
    </source>
</evidence>
<dbReference type="GO" id="GO:0015288">
    <property type="term" value="F:porin activity"/>
    <property type="evidence" value="ECO:0007669"/>
    <property type="project" value="TreeGrafter"/>
</dbReference>
<dbReference type="Gene3D" id="1.20.1600.10">
    <property type="entry name" value="Outer membrane efflux proteins (OEP)"/>
    <property type="match status" value="1"/>
</dbReference>
<reference evidence="9 10" key="1">
    <citation type="submission" date="2018-08" db="EMBL/GenBank/DDBJ databases">
        <title>A genome reference for cultivated species of the human gut microbiota.</title>
        <authorList>
            <person name="Zou Y."/>
            <person name="Xue W."/>
            <person name="Luo G."/>
        </authorList>
    </citation>
    <scope>NUCLEOTIDE SEQUENCE [LARGE SCALE GENOMIC DNA]</scope>
    <source>
        <strain evidence="9 10">OM06-2</strain>
    </source>
</reference>
<name>A0A3E4Z418_9BACT</name>
<dbReference type="EMBL" id="QSTW01000031">
    <property type="protein sequence ID" value="RGM85513.1"/>
    <property type="molecule type" value="Genomic_DNA"/>
</dbReference>
<keyword evidence="6" id="KW-0472">Membrane</keyword>
<comment type="caution">
    <text evidence="9">The sequence shown here is derived from an EMBL/GenBank/DDBJ whole genome shotgun (WGS) entry which is preliminary data.</text>
</comment>
<dbReference type="GO" id="GO:0009279">
    <property type="term" value="C:cell outer membrane"/>
    <property type="evidence" value="ECO:0007669"/>
    <property type="project" value="UniProtKB-SubCell"/>
</dbReference>
<dbReference type="GO" id="GO:0015562">
    <property type="term" value="F:efflux transmembrane transporter activity"/>
    <property type="evidence" value="ECO:0007669"/>
    <property type="project" value="InterPro"/>
</dbReference>
<protein>
    <submittedName>
        <fullName evidence="9">TolC family protein</fullName>
    </submittedName>
</protein>
<evidence type="ECO:0000256" key="6">
    <source>
        <dbReference type="ARBA" id="ARBA00023136"/>
    </source>
</evidence>
<dbReference type="InterPro" id="IPR003423">
    <property type="entry name" value="OMP_efflux"/>
</dbReference>
<accession>A0A3E4Z418</accession>